<accession>A0A450YUU5</accession>
<sequence length="76" mass="8412">MRFLIGGGCDINHVGIAVLLANQKIANATGNCHESMQEKQFDLGAYIGQKLRVKIYDNASGGWGHINVDDIRFEDY</sequence>
<name>A0A450YUU5_9GAMM</name>
<dbReference type="AlphaFoldDB" id="A0A450YUU5"/>
<dbReference type="EMBL" id="CAADFU010000219">
    <property type="protein sequence ID" value="VFK49708.1"/>
    <property type="molecule type" value="Genomic_DNA"/>
</dbReference>
<dbReference type="EMBL" id="CAADFR010000215">
    <property type="protein sequence ID" value="VFK45239.1"/>
    <property type="molecule type" value="Genomic_DNA"/>
</dbReference>
<evidence type="ECO:0000313" key="1">
    <source>
        <dbReference type="EMBL" id="VFK45239.1"/>
    </source>
</evidence>
<protein>
    <submittedName>
        <fullName evidence="1">Uncharacterized protein</fullName>
    </submittedName>
</protein>
<dbReference type="EMBL" id="CAADHB010000157">
    <property type="protein sequence ID" value="VFK80792.1"/>
    <property type="molecule type" value="Genomic_DNA"/>
</dbReference>
<proteinExistence type="predicted"/>
<reference evidence="1" key="1">
    <citation type="submission" date="2019-02" db="EMBL/GenBank/DDBJ databases">
        <authorList>
            <person name="Gruber-Vodicka R. H."/>
            <person name="Seah K. B. B."/>
        </authorList>
    </citation>
    <scope>NUCLEOTIDE SEQUENCE</scope>
    <source>
        <strain evidence="3">BECK_S127</strain>
        <strain evidence="2">BECK_S1320</strain>
        <strain evidence="1">BECK_S1321</strain>
    </source>
</reference>
<evidence type="ECO:0000313" key="2">
    <source>
        <dbReference type="EMBL" id="VFK49708.1"/>
    </source>
</evidence>
<evidence type="ECO:0000313" key="3">
    <source>
        <dbReference type="EMBL" id="VFK80792.1"/>
    </source>
</evidence>
<organism evidence="1">
    <name type="scientific">Candidatus Kentrum sp. SD</name>
    <dbReference type="NCBI Taxonomy" id="2126332"/>
    <lineage>
        <taxon>Bacteria</taxon>
        <taxon>Pseudomonadati</taxon>
        <taxon>Pseudomonadota</taxon>
        <taxon>Gammaproteobacteria</taxon>
        <taxon>Candidatus Kentrum</taxon>
    </lineage>
</organism>
<gene>
    <name evidence="3" type="ORF">BECKSD772D_GA0070982_11572</name>
    <name evidence="2" type="ORF">BECKSD772E_GA0070983_12197</name>
    <name evidence="1" type="ORF">BECKSD772F_GA0070984_12158</name>
</gene>